<feature type="domain" description="Methyl-accepting transducer" evidence="5">
    <location>
        <begin position="515"/>
        <end position="663"/>
    </location>
</feature>
<dbReference type="InterPro" id="IPR019494">
    <property type="entry name" value="FIST_C"/>
</dbReference>
<proteinExistence type="inferred from homology"/>
<dbReference type="PANTHER" id="PTHR32089">
    <property type="entry name" value="METHYL-ACCEPTING CHEMOTAXIS PROTEIN MCPB"/>
    <property type="match status" value="1"/>
</dbReference>
<dbReference type="GO" id="GO:0016020">
    <property type="term" value="C:membrane"/>
    <property type="evidence" value="ECO:0007669"/>
    <property type="project" value="UniProtKB-SubCell"/>
</dbReference>
<dbReference type="AlphaFoldDB" id="A0AAV3U7W1"/>
<comment type="subcellular location">
    <subcellularLocation>
        <location evidence="1">Membrane</location>
    </subcellularLocation>
</comment>
<dbReference type="RefSeq" id="WP_345427113.1">
    <property type="nucleotide sequence ID" value="NZ_BAABLX010000075.1"/>
</dbReference>
<evidence type="ECO:0000256" key="4">
    <source>
        <dbReference type="PROSITE-ProRule" id="PRU00284"/>
    </source>
</evidence>
<dbReference type="GO" id="GO:0006935">
    <property type="term" value="P:chemotaxis"/>
    <property type="evidence" value="ECO:0007669"/>
    <property type="project" value="InterPro"/>
</dbReference>
<dbReference type="InterPro" id="IPR004090">
    <property type="entry name" value="Chemotax_Me-accpt_rcpt"/>
</dbReference>
<dbReference type="SMART" id="SM00283">
    <property type="entry name" value="MA"/>
    <property type="match status" value="1"/>
</dbReference>
<dbReference type="GO" id="GO:0007165">
    <property type="term" value="P:signal transduction"/>
    <property type="evidence" value="ECO:0007669"/>
    <property type="project" value="UniProtKB-KW"/>
</dbReference>
<evidence type="ECO:0000256" key="2">
    <source>
        <dbReference type="ARBA" id="ARBA00023224"/>
    </source>
</evidence>
<dbReference type="Proteomes" id="UP001409585">
    <property type="component" value="Unassembled WGS sequence"/>
</dbReference>
<name>A0AAV3U7W1_9ALTE</name>
<comment type="similarity">
    <text evidence="3">Belongs to the methyl-accepting chemotaxis (MCP) protein family.</text>
</comment>
<keyword evidence="2 4" id="KW-0807">Transducer</keyword>
<dbReference type="Pfam" id="PF08495">
    <property type="entry name" value="FIST"/>
    <property type="match status" value="1"/>
</dbReference>
<dbReference type="Pfam" id="PF00015">
    <property type="entry name" value="MCPsignal"/>
    <property type="match status" value="1"/>
</dbReference>
<dbReference type="GO" id="GO:0004888">
    <property type="term" value="F:transmembrane signaling receptor activity"/>
    <property type="evidence" value="ECO:0007669"/>
    <property type="project" value="InterPro"/>
</dbReference>
<dbReference type="PROSITE" id="PS50111">
    <property type="entry name" value="CHEMOTAXIS_TRANSDUC_2"/>
    <property type="match status" value="1"/>
</dbReference>
<evidence type="ECO:0000256" key="3">
    <source>
        <dbReference type="ARBA" id="ARBA00029447"/>
    </source>
</evidence>
<evidence type="ECO:0000259" key="5">
    <source>
        <dbReference type="PROSITE" id="PS50111"/>
    </source>
</evidence>
<sequence length="667" mass="73957">MRLFRRQKDEVTGYNGPFTQVISVSSHQLNSLAEQLSFSSRPPQLVIAYVSPNVPFEPTVKKIQQALPGVDHVIGVMTAGELSSCSQSLYHPANGSWDNIVVQAFSPDLFAHVEVRSVPLHCEDLALPNPQYSSEQRIEKIKEEINRVSVPFDINYENTLALTFFDGLCGSESFFVQALYASGRFPCYFVGGSAGGKLDFKSAQVYDGRGIAKNKAMLIFVKLAQNIKYGLLKSHNFKPTQKSFIIAESDPHKRTVTSVIDPDTFEVRSFIDSLCQHFKCGRDQLNQALEKYTFAVNVDGDFNIRSVAGLDFEANSCVFFCDLNFGDQLYLMQATDIASATSHSVDQFMQRKSSKPVAVIANDCILRRLNNANQLGRVKLFDNTPVAGFSTFGELLGVHMNQTLTAVMFFHVQPGETFYDEYANRFPYYSSQFSEHYLHSKINSLKYVNKIQSKLITNLAEYRHLLNIMVESFNHLSGFASNSVDILNNIQEQFSKFSNDIEQSGDERKVLSGKVEDLKSNSEEVLTILKVISGISEQTNLLALNAAIEAARAGDAGRGFAVVADEVRQLSHSTQDSLNKTGDTINTVTSSIQSIHTAISNNEKFLTAIHQGSQVLQGNLSNLVSESIDANRKVRESIDHIAKVSADINAIDEQISAIEKLTASQAH</sequence>
<reference evidence="7" key="1">
    <citation type="journal article" date="2019" name="Int. J. Syst. Evol. Microbiol.">
        <title>The Global Catalogue of Microorganisms (GCM) 10K type strain sequencing project: providing services to taxonomists for standard genome sequencing and annotation.</title>
        <authorList>
            <consortium name="The Broad Institute Genomics Platform"/>
            <consortium name="The Broad Institute Genome Sequencing Center for Infectious Disease"/>
            <person name="Wu L."/>
            <person name="Ma J."/>
        </authorList>
    </citation>
    <scope>NUCLEOTIDE SEQUENCE [LARGE SCALE GENOMIC DNA]</scope>
    <source>
        <strain evidence="7">JCM 19134</strain>
    </source>
</reference>
<dbReference type="EMBL" id="BAABLX010000075">
    <property type="protein sequence ID" value="GAA4957576.1"/>
    <property type="molecule type" value="Genomic_DNA"/>
</dbReference>
<comment type="caution">
    <text evidence="6">The sequence shown here is derived from an EMBL/GenBank/DDBJ whole genome shotgun (WGS) entry which is preliminary data.</text>
</comment>
<dbReference type="PRINTS" id="PR00260">
    <property type="entry name" value="CHEMTRNSDUCR"/>
</dbReference>
<evidence type="ECO:0000256" key="1">
    <source>
        <dbReference type="ARBA" id="ARBA00004370"/>
    </source>
</evidence>
<evidence type="ECO:0000313" key="7">
    <source>
        <dbReference type="Proteomes" id="UP001409585"/>
    </source>
</evidence>
<dbReference type="SMART" id="SM01204">
    <property type="entry name" value="FIST_C"/>
    <property type="match status" value="1"/>
</dbReference>
<dbReference type="SUPFAM" id="SSF58104">
    <property type="entry name" value="Methyl-accepting chemotaxis protein (MCP) signaling domain"/>
    <property type="match status" value="1"/>
</dbReference>
<dbReference type="InterPro" id="IPR013702">
    <property type="entry name" value="FIST_domain_N"/>
</dbReference>
<dbReference type="PANTHER" id="PTHR32089:SF112">
    <property type="entry name" value="LYSOZYME-LIKE PROTEIN-RELATED"/>
    <property type="match status" value="1"/>
</dbReference>
<dbReference type="Pfam" id="PF10442">
    <property type="entry name" value="FIST_C"/>
    <property type="match status" value="1"/>
</dbReference>
<protein>
    <submittedName>
        <fullName evidence="6">Methyl-accepting chemotaxis protein</fullName>
    </submittedName>
</protein>
<keyword evidence="7" id="KW-1185">Reference proteome</keyword>
<accession>A0AAV3U7W1</accession>
<organism evidence="6 7">
    <name type="scientific">Halioxenophilus aromaticivorans</name>
    <dbReference type="NCBI Taxonomy" id="1306992"/>
    <lineage>
        <taxon>Bacteria</taxon>
        <taxon>Pseudomonadati</taxon>
        <taxon>Pseudomonadota</taxon>
        <taxon>Gammaproteobacteria</taxon>
        <taxon>Alteromonadales</taxon>
        <taxon>Alteromonadaceae</taxon>
        <taxon>Halioxenophilus</taxon>
    </lineage>
</organism>
<evidence type="ECO:0000313" key="6">
    <source>
        <dbReference type="EMBL" id="GAA4957576.1"/>
    </source>
</evidence>
<dbReference type="InterPro" id="IPR004089">
    <property type="entry name" value="MCPsignal_dom"/>
</dbReference>
<dbReference type="Gene3D" id="1.10.287.950">
    <property type="entry name" value="Methyl-accepting chemotaxis protein"/>
    <property type="match status" value="1"/>
</dbReference>
<gene>
    <name evidence="6" type="ORF">GCM10025791_42650</name>
</gene>
<dbReference type="SMART" id="SM00897">
    <property type="entry name" value="FIST"/>
    <property type="match status" value="1"/>
</dbReference>